<protein>
    <submittedName>
        <fullName evidence="1">Uncharacterized protein</fullName>
    </submittedName>
</protein>
<evidence type="ECO:0000313" key="2">
    <source>
        <dbReference type="Proteomes" id="UP001189429"/>
    </source>
</evidence>
<reference evidence="1" key="1">
    <citation type="submission" date="2023-10" db="EMBL/GenBank/DDBJ databases">
        <authorList>
            <person name="Chen Y."/>
            <person name="Shah S."/>
            <person name="Dougan E. K."/>
            <person name="Thang M."/>
            <person name="Chan C."/>
        </authorList>
    </citation>
    <scope>NUCLEOTIDE SEQUENCE [LARGE SCALE GENOMIC DNA]</scope>
</reference>
<accession>A0ABN9TIJ6</accession>
<comment type="caution">
    <text evidence="1">The sequence shown here is derived from an EMBL/GenBank/DDBJ whole genome shotgun (WGS) entry which is preliminary data.</text>
</comment>
<organism evidence="1 2">
    <name type="scientific">Prorocentrum cordatum</name>
    <dbReference type="NCBI Taxonomy" id="2364126"/>
    <lineage>
        <taxon>Eukaryota</taxon>
        <taxon>Sar</taxon>
        <taxon>Alveolata</taxon>
        <taxon>Dinophyceae</taxon>
        <taxon>Prorocentrales</taxon>
        <taxon>Prorocentraceae</taxon>
        <taxon>Prorocentrum</taxon>
    </lineage>
</organism>
<evidence type="ECO:0000313" key="1">
    <source>
        <dbReference type="EMBL" id="CAK0845757.1"/>
    </source>
</evidence>
<name>A0ABN9TIJ6_9DINO</name>
<gene>
    <name evidence="1" type="ORF">PCOR1329_LOCUS39451</name>
</gene>
<dbReference type="EMBL" id="CAUYUJ010014762">
    <property type="protein sequence ID" value="CAK0845757.1"/>
    <property type="molecule type" value="Genomic_DNA"/>
</dbReference>
<proteinExistence type="predicted"/>
<dbReference type="Proteomes" id="UP001189429">
    <property type="component" value="Unassembled WGS sequence"/>
</dbReference>
<feature type="non-terminal residue" evidence="1">
    <location>
        <position position="58"/>
    </location>
</feature>
<sequence>ATASEWKRLRSVVRDTHLENRIGMILIDSPRIDKTALSSAQVLAKVAKPDLVSMLRVH</sequence>
<keyword evidence="2" id="KW-1185">Reference proteome</keyword>
<feature type="non-terminal residue" evidence="1">
    <location>
        <position position="1"/>
    </location>
</feature>